<keyword evidence="2" id="KW-0808">Transferase</keyword>
<dbReference type="AlphaFoldDB" id="A0A645EUF7"/>
<sequence length="213" mass="23278">MVPNGCDLDIFNPSLRKSLSLKGIEHDKTVAVFTGAHGIANGLDAVLDAASVLKSMGRDDIVLVFIGDGKVKENLVVRASKEGLYNCKFYNPVAKVELNSIIASADIGLMILANVPAFYYGTSPNKFFDYISSGLPVLNNYPGWLSDMIKEHTCGLVVPPDDPQAFAKALIQLTDNTEDRDIMGYNARMLAESKFSRITLTNKFVDILESIQI</sequence>
<name>A0A645EUF7_9ZZZZ</name>
<proteinExistence type="predicted"/>
<comment type="caution">
    <text evidence="2">The sequence shown here is derived from an EMBL/GenBank/DDBJ whole genome shotgun (WGS) entry which is preliminary data.</text>
</comment>
<evidence type="ECO:0000259" key="1">
    <source>
        <dbReference type="Pfam" id="PF00534"/>
    </source>
</evidence>
<protein>
    <submittedName>
        <fullName evidence="2">D-inositol-3-phosphate glycosyltransferase</fullName>
        <ecNumber evidence="2">2.4.1.250</ecNumber>
    </submittedName>
</protein>
<reference evidence="2" key="1">
    <citation type="submission" date="2019-08" db="EMBL/GenBank/DDBJ databases">
        <authorList>
            <person name="Kucharzyk K."/>
            <person name="Murdoch R.W."/>
            <person name="Higgins S."/>
            <person name="Loffler F."/>
        </authorList>
    </citation>
    <scope>NUCLEOTIDE SEQUENCE</scope>
</reference>
<dbReference type="SUPFAM" id="SSF53756">
    <property type="entry name" value="UDP-Glycosyltransferase/glycogen phosphorylase"/>
    <property type="match status" value="1"/>
</dbReference>
<dbReference type="PANTHER" id="PTHR12526:SF638">
    <property type="entry name" value="SPORE COAT PROTEIN SA"/>
    <property type="match status" value="1"/>
</dbReference>
<keyword evidence="2" id="KW-0328">Glycosyltransferase</keyword>
<evidence type="ECO:0000313" key="2">
    <source>
        <dbReference type="EMBL" id="MPN05661.1"/>
    </source>
</evidence>
<accession>A0A645EUF7</accession>
<dbReference type="PANTHER" id="PTHR12526">
    <property type="entry name" value="GLYCOSYLTRANSFERASE"/>
    <property type="match status" value="1"/>
</dbReference>
<feature type="domain" description="Glycosyl transferase family 1" evidence="1">
    <location>
        <begin position="23"/>
        <end position="188"/>
    </location>
</feature>
<dbReference type="EC" id="2.4.1.250" evidence="2"/>
<dbReference type="CDD" id="cd03794">
    <property type="entry name" value="GT4_WbuB-like"/>
    <property type="match status" value="1"/>
</dbReference>
<dbReference type="InterPro" id="IPR001296">
    <property type="entry name" value="Glyco_trans_1"/>
</dbReference>
<dbReference type="GO" id="GO:0102710">
    <property type="term" value="F:D-inositol-3-phosphate glycosyltransferase activity"/>
    <property type="evidence" value="ECO:0007669"/>
    <property type="project" value="UniProtKB-EC"/>
</dbReference>
<dbReference type="Pfam" id="PF00534">
    <property type="entry name" value="Glycos_transf_1"/>
    <property type="match status" value="1"/>
</dbReference>
<dbReference type="EMBL" id="VSSQ01051570">
    <property type="protein sequence ID" value="MPN05661.1"/>
    <property type="molecule type" value="Genomic_DNA"/>
</dbReference>
<gene>
    <name evidence="2" type="primary">mshA_114</name>
    <name evidence="2" type="ORF">SDC9_152912</name>
</gene>
<dbReference type="Gene3D" id="3.40.50.2000">
    <property type="entry name" value="Glycogen Phosphorylase B"/>
    <property type="match status" value="1"/>
</dbReference>
<organism evidence="2">
    <name type="scientific">bioreactor metagenome</name>
    <dbReference type="NCBI Taxonomy" id="1076179"/>
    <lineage>
        <taxon>unclassified sequences</taxon>
        <taxon>metagenomes</taxon>
        <taxon>ecological metagenomes</taxon>
    </lineage>
</organism>